<dbReference type="AlphaFoldDB" id="A0A4U6UFE7"/>
<organism evidence="1 2">
    <name type="scientific">Setaria viridis</name>
    <name type="common">Green bristlegrass</name>
    <name type="synonym">Setaria italica subsp. viridis</name>
    <dbReference type="NCBI Taxonomy" id="4556"/>
    <lineage>
        <taxon>Eukaryota</taxon>
        <taxon>Viridiplantae</taxon>
        <taxon>Streptophyta</taxon>
        <taxon>Embryophyta</taxon>
        <taxon>Tracheophyta</taxon>
        <taxon>Spermatophyta</taxon>
        <taxon>Magnoliopsida</taxon>
        <taxon>Liliopsida</taxon>
        <taxon>Poales</taxon>
        <taxon>Poaceae</taxon>
        <taxon>PACMAD clade</taxon>
        <taxon>Panicoideae</taxon>
        <taxon>Panicodae</taxon>
        <taxon>Paniceae</taxon>
        <taxon>Cenchrinae</taxon>
        <taxon>Setaria</taxon>
    </lineage>
</organism>
<protein>
    <submittedName>
        <fullName evidence="1">Uncharacterized protein</fullName>
    </submittedName>
</protein>
<sequence>MATATATAMAFMASSMWKEDSRCERRANTEEQADEMARGAGDWDIVPVIDHRFIVVAKGILWHLVTVLAAHQVFEETCLRGCILH</sequence>
<proteinExistence type="predicted"/>
<gene>
    <name evidence="1" type="ORF">SEVIR_5G110900v2</name>
</gene>
<accession>A0A4U6UFE7</accession>
<evidence type="ECO:0000313" key="2">
    <source>
        <dbReference type="Proteomes" id="UP000298652"/>
    </source>
</evidence>
<reference evidence="1" key="1">
    <citation type="submission" date="2019-03" db="EMBL/GenBank/DDBJ databases">
        <title>WGS assembly of Setaria viridis.</title>
        <authorList>
            <person name="Huang P."/>
            <person name="Jenkins J."/>
            <person name="Grimwood J."/>
            <person name="Barry K."/>
            <person name="Healey A."/>
            <person name="Mamidi S."/>
            <person name="Sreedasyam A."/>
            <person name="Shu S."/>
            <person name="Feldman M."/>
            <person name="Wu J."/>
            <person name="Yu Y."/>
            <person name="Chen C."/>
            <person name="Johnson J."/>
            <person name="Rokhsar D."/>
            <person name="Baxter I."/>
            <person name="Schmutz J."/>
            <person name="Brutnell T."/>
            <person name="Kellogg E."/>
        </authorList>
    </citation>
    <scope>NUCLEOTIDE SEQUENCE [LARGE SCALE GENOMIC DNA]</scope>
</reference>
<dbReference type="EMBL" id="CM016556">
    <property type="protein sequence ID" value="TKW13575.1"/>
    <property type="molecule type" value="Genomic_DNA"/>
</dbReference>
<dbReference type="Gramene" id="TKW13575">
    <property type="protein sequence ID" value="TKW13575"/>
    <property type="gene ID" value="SEVIR_5G110900v2"/>
</dbReference>
<keyword evidence="2" id="KW-1185">Reference proteome</keyword>
<name>A0A4U6UFE7_SETVI</name>
<dbReference type="Proteomes" id="UP000298652">
    <property type="component" value="Chromosome 5"/>
</dbReference>
<evidence type="ECO:0000313" key="1">
    <source>
        <dbReference type="EMBL" id="TKW13575.1"/>
    </source>
</evidence>